<comment type="caution">
    <text evidence="4">The sequence shown here is derived from an EMBL/GenBank/DDBJ whole genome shotgun (WGS) entry which is preliminary data.</text>
</comment>
<sequence length="394" mass="45796">MVKTELLAPAGSFEKMKLAIGFGADSVYFGGKNFNLRARSQNFSIENIEKAMKYLHQRNKKGYLTLNIFPRNYDLKKIKTYLQKIKHINIDGIIISNLGVLELVKNILPSVPVHISTQANVTDISTANYWNKLGAERIILARELTLEEIKEFTTHAKPEIEIFIHGAMCMAYSGRCLLSKYMTGRDANKGDCAHPCRWKYYVREDKRKNELFEIKEDEEGLYIFNSKDLMLYDFIEKFMKMGIDAFKIEGRIKGILYLITIVRSYRLLIDAIANNKKPDKRWRELLFEANNRGYHTGFVEGDDNFESNLHSSRTYSNYRLLGYLNDENIFKAKAPFELNDKFNYLSPEGKEGTAKIISITDLDKKDVHEAKPGQDYYVRFKPNLSKFTVLRYER</sequence>
<comment type="similarity">
    <text evidence="3">Belongs to the peptidase U32 family.</text>
</comment>
<protein>
    <submittedName>
        <fullName evidence="4">U32 family peptidase</fullName>
    </submittedName>
</protein>
<proteinExistence type="inferred from homology"/>
<dbReference type="AlphaFoldDB" id="A0A5D0MEG9"/>
<keyword evidence="1" id="KW-0645">Protease</keyword>
<keyword evidence="5" id="KW-1185">Reference proteome</keyword>
<evidence type="ECO:0000256" key="2">
    <source>
        <dbReference type="ARBA" id="ARBA00022801"/>
    </source>
</evidence>
<reference evidence="4" key="1">
    <citation type="submission" date="2019-08" db="EMBL/GenBank/DDBJ databases">
        <title>Genomic characterization of a novel candidate phylum (ARYD3) from a high temperature, high salinity tertiary oil reservoir in north central Oklahoma, USA.</title>
        <authorList>
            <person name="Youssef N.H."/>
            <person name="Yadav A."/>
            <person name="Elshahed M.S."/>
        </authorList>
    </citation>
    <scope>NUCLEOTIDE SEQUENCE [LARGE SCALE GENOMIC DNA]</scope>
    <source>
        <strain evidence="4">ARYD3</strain>
    </source>
</reference>
<dbReference type="PANTHER" id="PTHR30217">
    <property type="entry name" value="PEPTIDASE U32 FAMILY"/>
    <property type="match status" value="1"/>
</dbReference>
<dbReference type="InterPro" id="IPR001539">
    <property type="entry name" value="Peptidase_U32"/>
</dbReference>
<gene>
    <name evidence="4" type="ORF">FXF47_04460</name>
</gene>
<dbReference type="PROSITE" id="PS01276">
    <property type="entry name" value="PEPTIDASE_U32"/>
    <property type="match status" value="1"/>
</dbReference>
<organism evidence="4 5">
    <name type="scientific">Candidatus Mcinerneyibacterium aminivorans</name>
    <dbReference type="NCBI Taxonomy" id="2703815"/>
    <lineage>
        <taxon>Bacteria</taxon>
        <taxon>Candidatus Macinerneyibacteriota</taxon>
        <taxon>Candidatus Mcinerneyibacteria</taxon>
        <taxon>Candidatus Mcinerneyibacteriales</taxon>
        <taxon>Candidatus Mcinerneyibacteriaceae</taxon>
        <taxon>Candidatus Mcinerneyibacterium</taxon>
    </lineage>
</organism>
<evidence type="ECO:0000313" key="5">
    <source>
        <dbReference type="Proteomes" id="UP000324143"/>
    </source>
</evidence>
<dbReference type="EMBL" id="VSIX01000035">
    <property type="protein sequence ID" value="TYB31396.1"/>
    <property type="molecule type" value="Genomic_DNA"/>
</dbReference>
<dbReference type="GO" id="GO:0008233">
    <property type="term" value="F:peptidase activity"/>
    <property type="evidence" value="ECO:0007669"/>
    <property type="project" value="UniProtKB-KW"/>
</dbReference>
<evidence type="ECO:0000256" key="1">
    <source>
        <dbReference type="ARBA" id="ARBA00022670"/>
    </source>
</evidence>
<name>A0A5D0MEG9_9BACT</name>
<evidence type="ECO:0000256" key="3">
    <source>
        <dbReference type="ARBA" id="ARBA00038374"/>
    </source>
</evidence>
<dbReference type="Pfam" id="PF01136">
    <property type="entry name" value="Peptidase_U32"/>
    <property type="match status" value="1"/>
</dbReference>
<accession>A0A5D0MEG9</accession>
<evidence type="ECO:0000313" key="4">
    <source>
        <dbReference type="EMBL" id="TYB31396.1"/>
    </source>
</evidence>
<dbReference type="GO" id="GO:0006508">
    <property type="term" value="P:proteolysis"/>
    <property type="evidence" value="ECO:0007669"/>
    <property type="project" value="UniProtKB-KW"/>
</dbReference>
<keyword evidence="2" id="KW-0378">Hydrolase</keyword>
<dbReference type="Proteomes" id="UP000324143">
    <property type="component" value="Unassembled WGS sequence"/>
</dbReference>
<dbReference type="InterPro" id="IPR051454">
    <property type="entry name" value="RNA/ubiquinone_mod_enzymes"/>
</dbReference>
<dbReference type="PANTHER" id="PTHR30217:SF6">
    <property type="entry name" value="TRNA HYDROXYLATION PROTEIN P"/>
    <property type="match status" value="1"/>
</dbReference>